<reference evidence="1 2" key="1">
    <citation type="journal article" date="2012" name="PLoS Pathog.">
        <title>Diverse lifestyles and strategies of plant pathogenesis encoded in the genomes of eighteen Dothideomycetes fungi.</title>
        <authorList>
            <person name="Ohm R.A."/>
            <person name="Feau N."/>
            <person name="Henrissat B."/>
            <person name="Schoch C.L."/>
            <person name="Horwitz B.A."/>
            <person name="Barry K.W."/>
            <person name="Condon B.J."/>
            <person name="Copeland A.C."/>
            <person name="Dhillon B."/>
            <person name="Glaser F."/>
            <person name="Hesse C.N."/>
            <person name="Kosti I."/>
            <person name="LaButti K."/>
            <person name="Lindquist E.A."/>
            <person name="Lucas S."/>
            <person name="Salamov A.A."/>
            <person name="Bradshaw R.E."/>
            <person name="Ciuffetti L."/>
            <person name="Hamelin R.C."/>
            <person name="Kema G.H.J."/>
            <person name="Lawrence C."/>
            <person name="Scott J.A."/>
            <person name="Spatafora J.W."/>
            <person name="Turgeon B.G."/>
            <person name="de Wit P.J.G.M."/>
            <person name="Zhong S."/>
            <person name="Goodwin S.B."/>
            <person name="Grigoriev I.V."/>
        </authorList>
    </citation>
    <scope>NUCLEOTIDE SEQUENCE [LARGE SCALE GENOMIC DNA]</scope>
    <source>
        <strain evidence="1 2">CIRAD86</strain>
    </source>
</reference>
<dbReference type="RefSeq" id="XP_007929024.1">
    <property type="nucleotide sequence ID" value="XM_007930833.1"/>
</dbReference>
<dbReference type="OrthoDB" id="3646030at2759"/>
<evidence type="ECO:0000313" key="1">
    <source>
        <dbReference type="EMBL" id="EME79918.1"/>
    </source>
</evidence>
<dbReference type="GeneID" id="19341787"/>
<keyword evidence="2" id="KW-1185">Reference proteome</keyword>
<proteinExistence type="predicted"/>
<protein>
    <recommendedName>
        <fullName evidence="3">BTB domain-containing protein</fullName>
    </recommendedName>
</protein>
<sequence>MDGFKSAAQAYFNDEKFSDLTVVCAATGKTFKIEFFYKFDYSSDIPIAEELAQGVKVDPEEEFATQKIECKLELHAWMYSIADKYEISDLRNLSLAKFKEELRNPKMTRTDVELVVSLIYSVLPLPEGDTSLREAVVHQGICIVIKSREKLDANELLAISRSHPVFGVSVLRRFINSFTAVSFKCTHCQKVYEASRVRDQSRCPNCYSQRDYTSIRLTGTIDMDNV</sequence>
<name>M3AS16_PSEFD</name>
<dbReference type="VEuPathDB" id="FungiDB:MYCFIDRAFT_80997"/>
<gene>
    <name evidence="1" type="ORF">MYCFIDRAFT_80997</name>
</gene>
<evidence type="ECO:0000313" key="2">
    <source>
        <dbReference type="Proteomes" id="UP000016932"/>
    </source>
</evidence>
<dbReference type="KEGG" id="pfj:MYCFIDRAFT_80997"/>
<dbReference type="Proteomes" id="UP000016932">
    <property type="component" value="Unassembled WGS sequence"/>
</dbReference>
<organism evidence="1 2">
    <name type="scientific">Pseudocercospora fijiensis (strain CIRAD86)</name>
    <name type="common">Black leaf streak disease fungus</name>
    <name type="synonym">Mycosphaerella fijiensis</name>
    <dbReference type="NCBI Taxonomy" id="383855"/>
    <lineage>
        <taxon>Eukaryota</taxon>
        <taxon>Fungi</taxon>
        <taxon>Dikarya</taxon>
        <taxon>Ascomycota</taxon>
        <taxon>Pezizomycotina</taxon>
        <taxon>Dothideomycetes</taxon>
        <taxon>Dothideomycetidae</taxon>
        <taxon>Mycosphaerellales</taxon>
        <taxon>Mycosphaerellaceae</taxon>
        <taxon>Pseudocercospora</taxon>
    </lineage>
</organism>
<accession>M3AS16</accession>
<dbReference type="EMBL" id="KB446561">
    <property type="protein sequence ID" value="EME79918.1"/>
    <property type="molecule type" value="Genomic_DNA"/>
</dbReference>
<dbReference type="AlphaFoldDB" id="M3AS16"/>
<evidence type="ECO:0008006" key="3">
    <source>
        <dbReference type="Google" id="ProtNLM"/>
    </source>
</evidence>
<dbReference type="HOGENOM" id="CLU_1225237_0_0_1"/>